<dbReference type="EC" id="1.1.1.169" evidence="4"/>
<gene>
    <name evidence="8" type="ORF">AYI70_g1719</name>
    <name evidence="7" type="ORF">AYI70_g8867</name>
</gene>
<dbReference type="FunFam" id="1.10.1040.10:FF:000017">
    <property type="entry name" value="2-dehydropantoate 2-reductase"/>
    <property type="match status" value="1"/>
</dbReference>
<dbReference type="PANTHER" id="PTHR21708">
    <property type="entry name" value="PROBABLE 2-DEHYDROPANTOATE 2-REDUCTASE"/>
    <property type="match status" value="1"/>
</dbReference>
<dbReference type="InterPro" id="IPR013328">
    <property type="entry name" value="6PGD_dom2"/>
</dbReference>
<feature type="domain" description="Ketopantoate reductase N-terminal" evidence="5">
    <location>
        <begin position="9"/>
        <end position="163"/>
    </location>
</feature>
<comment type="similarity">
    <text evidence="1 4">Belongs to the ketopantoate reductase family.</text>
</comment>
<dbReference type="PANTHER" id="PTHR21708:SF25">
    <property type="entry name" value="PROTEIN PAM1-RELATED"/>
    <property type="match status" value="1"/>
</dbReference>
<reference evidence="7 9" key="1">
    <citation type="submission" date="2017-01" db="EMBL/GenBank/DDBJ databases">
        <authorList>
            <person name="Mah S.A."/>
            <person name="Swanson W.J."/>
            <person name="Moy G.W."/>
            <person name="Vacquier V.D."/>
        </authorList>
    </citation>
    <scope>NUCLEOTIDE SEQUENCE [LARGE SCALE GENOMIC DNA]</scope>
    <source>
        <strain evidence="7 9">GSMNP</strain>
    </source>
</reference>
<dbReference type="GO" id="GO:0008677">
    <property type="term" value="F:2-dehydropantoate 2-reductase activity"/>
    <property type="evidence" value="ECO:0007669"/>
    <property type="project" value="UniProtKB-EC"/>
</dbReference>
<keyword evidence="3 4" id="KW-0560">Oxidoreductase</keyword>
<dbReference type="Proteomes" id="UP000187283">
    <property type="component" value="Unassembled WGS sequence"/>
</dbReference>
<dbReference type="Pfam" id="PF02558">
    <property type="entry name" value="ApbA"/>
    <property type="match status" value="1"/>
</dbReference>
<dbReference type="InterPro" id="IPR036291">
    <property type="entry name" value="NAD(P)-bd_dom_sf"/>
</dbReference>
<evidence type="ECO:0000259" key="5">
    <source>
        <dbReference type="Pfam" id="PF02558"/>
    </source>
</evidence>
<comment type="function">
    <text evidence="4">Catalyzes the NADPH-dependent reduction of ketopantoate into pantoic acid.</text>
</comment>
<sequence length="341" mass="37916">MGVNEQTKILLLGGGALGSIFGWRLQEGGCFVSVICRSNYEVVKASGYQIESVKYGNGNFVPDMVFKSCSEAIAKSDFVYDYILICTKSLPNISNPADLLKGCSVSESTVIVLIQNGIDIEKYFFEVFPKNVLISATAYIDTKQTDSGVIVHGERVSLYYGLYRPEGADGEVDAGKEAKSQALLEKLERCLVSGNVDSKILENIQRERWNKLIWNSTLNPISVLSGGSNSKEMLENPNIRQLVVNAMKETISVGEAVVKMPLEDFPSEDIPDLLIGQMLKRKNAVYPSMMMDYMFKRPMEHEVILHNAIKYADRLGIDVPILKTIYALILGTEAKYLKRAK</sequence>
<dbReference type="InterPro" id="IPR003710">
    <property type="entry name" value="ApbA"/>
</dbReference>
<dbReference type="InterPro" id="IPR013752">
    <property type="entry name" value="KPA_reductase"/>
</dbReference>
<organism evidence="7 9">
    <name type="scientific">Smittium culicis</name>
    <dbReference type="NCBI Taxonomy" id="133412"/>
    <lineage>
        <taxon>Eukaryota</taxon>
        <taxon>Fungi</taxon>
        <taxon>Fungi incertae sedis</taxon>
        <taxon>Zoopagomycota</taxon>
        <taxon>Kickxellomycotina</taxon>
        <taxon>Harpellomycetes</taxon>
        <taxon>Harpellales</taxon>
        <taxon>Legeriomycetaceae</taxon>
        <taxon>Smittium</taxon>
    </lineage>
</organism>
<dbReference type="AlphaFoldDB" id="A0A1R1XDZ6"/>
<keyword evidence="9" id="KW-1185">Reference proteome</keyword>
<accession>A0A1R1XDZ6</accession>
<proteinExistence type="inferred from homology"/>
<keyword evidence="2 4" id="KW-0521">NADP</keyword>
<evidence type="ECO:0000313" key="8">
    <source>
        <dbReference type="EMBL" id="OMJ24245.1"/>
    </source>
</evidence>
<comment type="caution">
    <text evidence="7">The sequence shown here is derived from an EMBL/GenBank/DDBJ whole genome shotgun (WGS) entry which is preliminary data.</text>
</comment>
<dbReference type="STRING" id="133412.A0A1R1XDZ6"/>
<evidence type="ECO:0000256" key="1">
    <source>
        <dbReference type="ARBA" id="ARBA00007870"/>
    </source>
</evidence>
<dbReference type="Pfam" id="PF08546">
    <property type="entry name" value="ApbA_C"/>
    <property type="match status" value="1"/>
</dbReference>
<feature type="domain" description="Ketopantoate reductase C-terminal" evidence="6">
    <location>
        <begin position="203"/>
        <end position="330"/>
    </location>
</feature>
<evidence type="ECO:0000313" key="7">
    <source>
        <dbReference type="EMBL" id="OMJ12844.1"/>
    </source>
</evidence>
<dbReference type="Gene3D" id="1.10.1040.10">
    <property type="entry name" value="N-(1-d-carboxylethyl)-l-norvaline Dehydrogenase, domain 2"/>
    <property type="match status" value="1"/>
</dbReference>
<comment type="catalytic activity">
    <reaction evidence="4">
        <text>(R)-pantoate + NADP(+) = 2-dehydropantoate + NADPH + H(+)</text>
        <dbReference type="Rhea" id="RHEA:16233"/>
        <dbReference type="ChEBI" id="CHEBI:11561"/>
        <dbReference type="ChEBI" id="CHEBI:15378"/>
        <dbReference type="ChEBI" id="CHEBI:15980"/>
        <dbReference type="ChEBI" id="CHEBI:57783"/>
        <dbReference type="ChEBI" id="CHEBI:58349"/>
        <dbReference type="EC" id="1.1.1.169"/>
    </reaction>
</comment>
<dbReference type="OrthoDB" id="3609at2759"/>
<dbReference type="InterPro" id="IPR008927">
    <property type="entry name" value="6-PGluconate_DH-like_C_sf"/>
</dbReference>
<dbReference type="NCBIfam" id="TIGR00745">
    <property type="entry name" value="apbA_panE"/>
    <property type="match status" value="1"/>
</dbReference>
<dbReference type="SUPFAM" id="SSF51735">
    <property type="entry name" value="NAD(P)-binding Rossmann-fold domains"/>
    <property type="match status" value="1"/>
</dbReference>
<dbReference type="GO" id="GO:0015940">
    <property type="term" value="P:pantothenate biosynthetic process"/>
    <property type="evidence" value="ECO:0007669"/>
    <property type="project" value="InterPro"/>
</dbReference>
<evidence type="ECO:0000256" key="2">
    <source>
        <dbReference type="ARBA" id="ARBA00022857"/>
    </source>
</evidence>
<dbReference type="InterPro" id="IPR051402">
    <property type="entry name" value="KPR-Related"/>
</dbReference>
<dbReference type="InterPro" id="IPR013332">
    <property type="entry name" value="KPR_N"/>
</dbReference>
<evidence type="ECO:0000259" key="6">
    <source>
        <dbReference type="Pfam" id="PF08546"/>
    </source>
</evidence>
<name>A0A1R1XDZ6_9FUNG</name>
<dbReference type="GO" id="GO:0005737">
    <property type="term" value="C:cytoplasm"/>
    <property type="evidence" value="ECO:0007669"/>
    <property type="project" value="TreeGrafter"/>
</dbReference>
<protein>
    <recommendedName>
        <fullName evidence="4">2-dehydropantoate 2-reductase</fullName>
        <ecNumber evidence="4">1.1.1.169</ecNumber>
    </recommendedName>
    <alternativeName>
        <fullName evidence="4">Ketopantoate reductase</fullName>
    </alternativeName>
</protein>
<dbReference type="EMBL" id="LSSN01003768">
    <property type="protein sequence ID" value="OMJ12844.1"/>
    <property type="molecule type" value="Genomic_DNA"/>
</dbReference>
<evidence type="ECO:0000256" key="3">
    <source>
        <dbReference type="ARBA" id="ARBA00023002"/>
    </source>
</evidence>
<evidence type="ECO:0000313" key="9">
    <source>
        <dbReference type="Proteomes" id="UP000187283"/>
    </source>
</evidence>
<dbReference type="EMBL" id="LSSN01000381">
    <property type="protein sequence ID" value="OMJ24245.1"/>
    <property type="molecule type" value="Genomic_DNA"/>
</dbReference>
<evidence type="ECO:0000256" key="4">
    <source>
        <dbReference type="RuleBase" id="RU362068"/>
    </source>
</evidence>
<dbReference type="SUPFAM" id="SSF48179">
    <property type="entry name" value="6-phosphogluconate dehydrogenase C-terminal domain-like"/>
    <property type="match status" value="1"/>
</dbReference>
<dbReference type="Gene3D" id="3.40.50.720">
    <property type="entry name" value="NAD(P)-binding Rossmann-like Domain"/>
    <property type="match status" value="1"/>
</dbReference>